<dbReference type="Proteomes" id="UP001430647">
    <property type="component" value="Unassembled WGS sequence"/>
</dbReference>
<reference evidence="3" key="3">
    <citation type="submission" date="2023-08" db="EMBL/GenBank/DDBJ databases">
        <title>Complete genome sequence of Xanthomonas indica.</title>
        <authorList>
            <person name="Patil P.B."/>
            <person name="Rana R."/>
        </authorList>
    </citation>
    <scope>NUCLEOTIDE SEQUENCE</scope>
    <source>
        <strain evidence="3">PPL560</strain>
    </source>
</reference>
<dbReference type="KEGG" id="xin:Q7W82_14080"/>
<name>A0AAU8I1Z1_9XANT</name>
<reference evidence="2" key="2">
    <citation type="submission" date="2022-01" db="EMBL/GenBank/DDBJ databases">
        <authorList>
            <person name="Rana R."/>
            <person name="Patil P.B."/>
        </authorList>
    </citation>
    <scope>NUCLEOTIDE SEQUENCE</scope>
    <source>
        <strain evidence="2">PPL560</strain>
    </source>
</reference>
<dbReference type="AlphaFoldDB" id="A0AAU8I1Z1"/>
<evidence type="ECO:0000313" key="3">
    <source>
        <dbReference type="EMBL" id="XCI79400.1"/>
    </source>
</evidence>
<reference evidence="2 4" key="1">
    <citation type="journal article" date="2022" name="Curr. Microbiol.">
        <title>Xanthomonas indica sp. nov., a Novel Member of Non-Pathogenic Xanthomonas Community from Healthy Rice Seeds.</title>
        <authorList>
            <person name="Rana R."/>
            <person name="Madhavan V.N."/>
            <person name="Saroha T."/>
            <person name="Bansal K."/>
            <person name="Kaur A."/>
            <person name="Sonti R.V."/>
            <person name="Patel H.K."/>
            <person name="Patil P.B."/>
        </authorList>
    </citation>
    <scope>NUCLEOTIDE SEQUENCE [LARGE SCALE GENOMIC DNA]</scope>
    <source>
        <strain evidence="2 4">PPL560</strain>
    </source>
</reference>
<dbReference type="InterPro" id="IPR058873">
    <property type="entry name" value="PDDEXK_GAPS4"/>
</dbReference>
<proteinExistence type="predicted"/>
<dbReference type="RefSeq" id="WP_242159025.1">
    <property type="nucleotide sequence ID" value="NZ_CP131914.1"/>
</dbReference>
<feature type="domain" description="GAPS4 PD-(D/E)XK nuclease" evidence="1">
    <location>
        <begin position="10"/>
        <end position="144"/>
    </location>
</feature>
<accession>A0AAU8I1Z1</accession>
<evidence type="ECO:0000259" key="1">
    <source>
        <dbReference type="Pfam" id="PF26115"/>
    </source>
</evidence>
<protein>
    <recommendedName>
        <fullName evidence="1">GAPS4 PD-(D/E)XK nuclease domain-containing protein</fullName>
    </recommendedName>
</protein>
<dbReference type="EMBL" id="CP131914">
    <property type="protein sequence ID" value="XCI79400.1"/>
    <property type="molecule type" value="Genomic_DNA"/>
</dbReference>
<keyword evidence="4" id="KW-1185">Reference proteome</keyword>
<dbReference type="Pfam" id="PF26115">
    <property type="entry name" value="PDDEXK_GAPS4"/>
    <property type="match status" value="1"/>
</dbReference>
<evidence type="ECO:0000313" key="4">
    <source>
        <dbReference type="Proteomes" id="UP001430647"/>
    </source>
</evidence>
<gene>
    <name evidence="2" type="ORF">L3V74_05115</name>
    <name evidence="3" type="ORF">Q7W82_14080</name>
</gene>
<sequence length="333" mass="37776">MAETGNTARMAEKLCDELFGEFLWTKVGPTNANWKCATPDVHEVTTHPTDVVYFYDEPYSLRRTYLQCDLKSYAKGSITSTAVRGALESLAMQVACAEMSDEWRSFYAHDHVTYAVTGLLVIYNHDGGYDANFSDNLAHVKTEDIQIPKDSKLVVLGPKEVYWLDNIRYEIRQMRGSSGSDKIPVAEHCRFFFPQLASRANLQTESAIAATLEMLTSPWVILEHRAPGEKPGMVIFYKREGKTTDEFMYLLDYLRQHGVFDEERTIRIKSFDADKTCPANFQKAAQRYVEEMSDGDGANDLGKRIAAVDFSNIPQVRSTFSTVEIGMDYEKNK</sequence>
<organism evidence="3">
    <name type="scientific">Xanthomonas indica</name>
    <dbReference type="NCBI Taxonomy" id="2912242"/>
    <lineage>
        <taxon>Bacteria</taxon>
        <taxon>Pseudomonadati</taxon>
        <taxon>Pseudomonadota</taxon>
        <taxon>Gammaproteobacteria</taxon>
        <taxon>Lysobacterales</taxon>
        <taxon>Lysobacteraceae</taxon>
        <taxon>Xanthomonas</taxon>
    </lineage>
</organism>
<evidence type="ECO:0000313" key="2">
    <source>
        <dbReference type="EMBL" id="MCI2260914.1"/>
    </source>
</evidence>
<dbReference type="EMBL" id="JAKJPQ010000003">
    <property type="protein sequence ID" value="MCI2260914.1"/>
    <property type="molecule type" value="Genomic_DNA"/>
</dbReference>